<evidence type="ECO:0000256" key="1">
    <source>
        <dbReference type="SAM" id="MobiDB-lite"/>
    </source>
</evidence>
<gene>
    <name evidence="2" type="ORF">JF888_02155</name>
</gene>
<dbReference type="InterPro" id="IPR036278">
    <property type="entry name" value="Sialidase_sf"/>
</dbReference>
<dbReference type="Proteomes" id="UP000620075">
    <property type="component" value="Unassembled WGS sequence"/>
</dbReference>
<dbReference type="SUPFAM" id="SSF50939">
    <property type="entry name" value="Sialidases"/>
    <property type="match status" value="1"/>
</dbReference>
<protein>
    <submittedName>
        <fullName evidence="2">Exo-alpha-sialidase</fullName>
    </submittedName>
</protein>
<name>A0A934KAU7_9BACT</name>
<evidence type="ECO:0000313" key="3">
    <source>
        <dbReference type="Proteomes" id="UP000620075"/>
    </source>
</evidence>
<accession>A0A934KAU7</accession>
<dbReference type="AlphaFoldDB" id="A0A934KAU7"/>
<evidence type="ECO:0000313" key="2">
    <source>
        <dbReference type="EMBL" id="MBJ7601994.1"/>
    </source>
</evidence>
<reference evidence="2 3" key="1">
    <citation type="submission" date="2020-10" db="EMBL/GenBank/DDBJ databases">
        <title>Ca. Dormibacterota MAGs.</title>
        <authorList>
            <person name="Montgomery K."/>
        </authorList>
    </citation>
    <scope>NUCLEOTIDE SEQUENCE [LARGE SCALE GENOMIC DNA]</scope>
    <source>
        <strain evidence="2">SC8811_S16_3</strain>
    </source>
</reference>
<sequence>MSVVPAFAAAEQLVQISSDPYTNPQAQHRTQVEPDTFAFGKTVVSTFQVGRVFNGGASNIGWATSLNAGLTWQHGFLPGTTANSTPRGKYFSVSDASVAYDSRDDVWIISYLGILGSGGSGGVDLLVSRSTNGGLSWSTPVPVDVRGTTAHQFLDKNWSVCDNTPTSQFFGNCYTEYDNNSVGDLEQMSTSRDGGLTWSAGVAPVDQPHGIGGQPLVLPSGAVVVPYINLDVGVMADFISTDGGLSWGGSTFISAAEFHVPNGNIRAGLPLPTAEIDGSGRIYLAWSDCRFEGQCSSSDIIFSTSDNGLVWSPVHRVPTNRVGSGADYFIPGLAVDRSSPSAHARLALTYYFYPQANCSEATCQLEVGFITSTNGGDTWSTPETLVGPMKLSWLPLTTQGRMVGDYISTSIAPGAHTAAPVFARATAGTGPQNFHEAMFTVPEDVAAVRGGSLSSAAPQIAHTSTARPRTLHTSATAL</sequence>
<feature type="region of interest" description="Disordered" evidence="1">
    <location>
        <begin position="456"/>
        <end position="478"/>
    </location>
</feature>
<dbReference type="RefSeq" id="WP_338176383.1">
    <property type="nucleotide sequence ID" value="NZ_JAEKNQ010000013.1"/>
</dbReference>
<proteinExistence type="predicted"/>
<comment type="caution">
    <text evidence="2">The sequence shown here is derived from an EMBL/GenBank/DDBJ whole genome shotgun (WGS) entry which is preliminary data.</text>
</comment>
<dbReference type="EMBL" id="JAEKNQ010000013">
    <property type="protein sequence ID" value="MBJ7601994.1"/>
    <property type="molecule type" value="Genomic_DNA"/>
</dbReference>
<dbReference type="CDD" id="cd15482">
    <property type="entry name" value="Sialidase_non-viral"/>
    <property type="match status" value="2"/>
</dbReference>
<dbReference type="Gene3D" id="2.120.10.10">
    <property type="match status" value="2"/>
</dbReference>
<organism evidence="2 3">
    <name type="scientific">Candidatus Dormiibacter inghamiae</name>
    <dbReference type="NCBI Taxonomy" id="3127013"/>
    <lineage>
        <taxon>Bacteria</taxon>
        <taxon>Bacillati</taxon>
        <taxon>Candidatus Dormiibacterota</taxon>
        <taxon>Candidatus Dormibacteria</taxon>
        <taxon>Candidatus Dormibacterales</taxon>
        <taxon>Candidatus Dormibacteraceae</taxon>
        <taxon>Candidatus Dormiibacter</taxon>
    </lineage>
</organism>